<keyword evidence="2" id="KW-1185">Reference proteome</keyword>
<evidence type="ECO:0000313" key="1">
    <source>
        <dbReference type="EMBL" id="KAH6928900.1"/>
    </source>
</evidence>
<dbReference type="EMBL" id="CM023486">
    <property type="protein sequence ID" value="KAH6928900.1"/>
    <property type="molecule type" value="Genomic_DNA"/>
</dbReference>
<organism evidence="1 2">
    <name type="scientific">Hyalomma asiaticum</name>
    <name type="common">Tick</name>
    <dbReference type="NCBI Taxonomy" id="266040"/>
    <lineage>
        <taxon>Eukaryota</taxon>
        <taxon>Metazoa</taxon>
        <taxon>Ecdysozoa</taxon>
        <taxon>Arthropoda</taxon>
        <taxon>Chelicerata</taxon>
        <taxon>Arachnida</taxon>
        <taxon>Acari</taxon>
        <taxon>Parasitiformes</taxon>
        <taxon>Ixodida</taxon>
        <taxon>Ixodoidea</taxon>
        <taxon>Ixodidae</taxon>
        <taxon>Hyalomminae</taxon>
        <taxon>Hyalomma</taxon>
    </lineage>
</organism>
<proteinExistence type="predicted"/>
<sequence length="262" mass="29607">MTAAGLQIVFSLDEVAFVQNLVFYLENAYCIPDYGIWERGDKTNRGIRELNSSSVGLAKAAMEAMSELNLFGSYGGPSSVIHVLSDEAQECDAVLSSMLPRESSSKEVDAGLISVIGFPAFAVTDQELIDLTRHTIVDKLQGQYGCKRFLRDGYKTAREDKTRQYYEGWELQGFQNIECEWPLFFCYLVIDACFRGDRITMDEYSDMLERVLIKTDDGIRLVPEMYAVQADRVSKEYEMPETQPPHAHRPNSVRVGSVAVHR</sequence>
<protein>
    <submittedName>
        <fullName evidence="1">Uncharacterized protein</fullName>
    </submittedName>
</protein>
<comment type="caution">
    <text evidence="1">The sequence shown here is derived from an EMBL/GenBank/DDBJ whole genome shotgun (WGS) entry which is preliminary data.</text>
</comment>
<gene>
    <name evidence="1" type="ORF">HPB50_021081</name>
</gene>
<name>A0ACB7S2F0_HYAAI</name>
<evidence type="ECO:0000313" key="2">
    <source>
        <dbReference type="Proteomes" id="UP000821845"/>
    </source>
</evidence>
<reference evidence="1" key="1">
    <citation type="submission" date="2020-05" db="EMBL/GenBank/DDBJ databases">
        <title>Large-scale comparative analyses of tick genomes elucidate their genetic diversity and vector capacities.</title>
        <authorList>
            <person name="Jia N."/>
            <person name="Wang J."/>
            <person name="Shi W."/>
            <person name="Du L."/>
            <person name="Sun Y."/>
            <person name="Zhan W."/>
            <person name="Jiang J."/>
            <person name="Wang Q."/>
            <person name="Zhang B."/>
            <person name="Ji P."/>
            <person name="Sakyi L.B."/>
            <person name="Cui X."/>
            <person name="Yuan T."/>
            <person name="Jiang B."/>
            <person name="Yang W."/>
            <person name="Lam T.T.-Y."/>
            <person name="Chang Q."/>
            <person name="Ding S."/>
            <person name="Wang X."/>
            <person name="Zhu J."/>
            <person name="Ruan X."/>
            <person name="Zhao L."/>
            <person name="Wei J."/>
            <person name="Que T."/>
            <person name="Du C."/>
            <person name="Cheng J."/>
            <person name="Dai P."/>
            <person name="Han X."/>
            <person name="Huang E."/>
            <person name="Gao Y."/>
            <person name="Liu J."/>
            <person name="Shao H."/>
            <person name="Ye R."/>
            <person name="Li L."/>
            <person name="Wei W."/>
            <person name="Wang X."/>
            <person name="Wang C."/>
            <person name="Yang T."/>
            <person name="Huo Q."/>
            <person name="Li W."/>
            <person name="Guo W."/>
            <person name="Chen H."/>
            <person name="Zhou L."/>
            <person name="Ni X."/>
            <person name="Tian J."/>
            <person name="Zhou Y."/>
            <person name="Sheng Y."/>
            <person name="Liu T."/>
            <person name="Pan Y."/>
            <person name="Xia L."/>
            <person name="Li J."/>
            <person name="Zhao F."/>
            <person name="Cao W."/>
        </authorList>
    </citation>
    <scope>NUCLEOTIDE SEQUENCE</scope>
    <source>
        <strain evidence="1">Hyas-2018</strain>
    </source>
</reference>
<dbReference type="Proteomes" id="UP000821845">
    <property type="component" value="Chromosome 6"/>
</dbReference>
<accession>A0ACB7S2F0</accession>